<comment type="caution">
    <text evidence="2">The sequence shown here is derived from an EMBL/GenBank/DDBJ whole genome shotgun (WGS) entry which is preliminary data.</text>
</comment>
<evidence type="ECO:0000313" key="3">
    <source>
        <dbReference type="Proteomes" id="UP000094329"/>
    </source>
</evidence>
<reference evidence="2 3" key="1">
    <citation type="submission" date="2016-08" db="EMBL/GenBank/DDBJ databases">
        <title>Draft genome sequence of Candidatus Piscirickettsia litoralis, from seawater.</title>
        <authorList>
            <person name="Wan X."/>
            <person name="Lee A.J."/>
            <person name="Hou S."/>
            <person name="Donachie S.P."/>
        </authorList>
    </citation>
    <scope>NUCLEOTIDE SEQUENCE [LARGE SCALE GENOMIC DNA]</scope>
    <source>
        <strain evidence="2 3">Y2</strain>
    </source>
</reference>
<feature type="transmembrane region" description="Helical" evidence="1">
    <location>
        <begin position="37"/>
        <end position="59"/>
    </location>
</feature>
<keyword evidence="3" id="KW-1185">Reference proteome</keyword>
<keyword evidence="1" id="KW-0472">Membrane</keyword>
<proteinExistence type="predicted"/>
<evidence type="ECO:0000256" key="1">
    <source>
        <dbReference type="SAM" id="Phobius"/>
    </source>
</evidence>
<keyword evidence="1" id="KW-0812">Transmembrane</keyword>
<accession>A0ABX2ZX58</accession>
<feature type="transmembrane region" description="Helical" evidence="1">
    <location>
        <begin position="65"/>
        <end position="86"/>
    </location>
</feature>
<name>A0ABX2ZX58_9GAMM</name>
<dbReference type="EMBL" id="MDTU01000005">
    <property type="protein sequence ID" value="ODN41202.1"/>
    <property type="molecule type" value="Genomic_DNA"/>
</dbReference>
<protein>
    <submittedName>
        <fullName evidence="2">Uncharacterized protein</fullName>
    </submittedName>
</protein>
<keyword evidence="1" id="KW-1133">Transmembrane helix</keyword>
<organism evidence="2 3">
    <name type="scientific">Piscirickettsia litoralis</name>
    <dbReference type="NCBI Taxonomy" id="1891921"/>
    <lineage>
        <taxon>Bacteria</taxon>
        <taxon>Pseudomonadati</taxon>
        <taxon>Pseudomonadota</taxon>
        <taxon>Gammaproteobacteria</taxon>
        <taxon>Thiotrichales</taxon>
        <taxon>Piscirickettsiaceae</taxon>
        <taxon>Piscirickettsia</taxon>
    </lineage>
</organism>
<sequence>MSTINLGASEPQEEESFNLDVVKEQNKHELSKVRLTFAKYVLIVAFLTLLGMVAVEIWLPGTPATITGPIILLASNVITLVLGYYFGKGGD</sequence>
<gene>
    <name evidence="2" type="ORF">BGC07_17465</name>
</gene>
<dbReference type="RefSeq" id="WP_069314339.1">
    <property type="nucleotide sequence ID" value="NZ_MDTU01000005.1"/>
</dbReference>
<evidence type="ECO:0000313" key="2">
    <source>
        <dbReference type="EMBL" id="ODN41202.1"/>
    </source>
</evidence>
<dbReference type="Proteomes" id="UP000094329">
    <property type="component" value="Unassembled WGS sequence"/>
</dbReference>